<evidence type="ECO:0000313" key="2">
    <source>
        <dbReference type="EMBL" id="SEK26393.1"/>
    </source>
</evidence>
<dbReference type="Proteomes" id="UP000183015">
    <property type="component" value="Unassembled WGS sequence"/>
</dbReference>
<gene>
    <name evidence="2" type="ORF">SAMN05414137_101296</name>
</gene>
<reference evidence="3" key="1">
    <citation type="submission" date="2016-10" db="EMBL/GenBank/DDBJ databases">
        <authorList>
            <person name="Varghese N."/>
        </authorList>
    </citation>
    <scope>NUCLEOTIDE SEQUENCE [LARGE SCALE GENOMIC DNA]</scope>
    <source>
        <strain evidence="3">DSM 45096 / BCRC 16803 / CGMCC 4.1857 / CIP 109030 / JCM 12277 / KCTC 19219 / NBRC 100920 / 33214</strain>
    </source>
</reference>
<feature type="region of interest" description="Disordered" evidence="1">
    <location>
        <begin position="1"/>
        <end position="21"/>
    </location>
</feature>
<dbReference type="EMBL" id="FOAZ01000001">
    <property type="protein sequence ID" value="SEK26393.1"/>
    <property type="molecule type" value="Genomic_DNA"/>
</dbReference>
<keyword evidence="3" id="KW-1185">Reference proteome</keyword>
<evidence type="ECO:0000256" key="1">
    <source>
        <dbReference type="SAM" id="MobiDB-lite"/>
    </source>
</evidence>
<dbReference type="STRING" id="235985.SAMN05414137_101296"/>
<organism evidence="2 3">
    <name type="scientific">Streptacidiphilus jiangxiensis</name>
    <dbReference type="NCBI Taxonomy" id="235985"/>
    <lineage>
        <taxon>Bacteria</taxon>
        <taxon>Bacillati</taxon>
        <taxon>Actinomycetota</taxon>
        <taxon>Actinomycetes</taxon>
        <taxon>Kitasatosporales</taxon>
        <taxon>Streptomycetaceae</taxon>
        <taxon>Streptacidiphilus</taxon>
    </lineage>
</organism>
<dbReference type="eggNOG" id="ENOG5030Y8Z">
    <property type="taxonomic scope" value="Bacteria"/>
</dbReference>
<name>A0A1H7FJV6_STRJI</name>
<evidence type="ECO:0000313" key="3">
    <source>
        <dbReference type="Proteomes" id="UP000183015"/>
    </source>
</evidence>
<sequence>MYEQPKIRPVRKPVRAAHAPATPVSGLRGQLAGHLAALLDVTRELHARTGDPALEDTAAAISARIAELGTQLPPRAAVAYPSDLAVLHAHAFDLAGRVLVVAASQQDTRTAILACRRMDVHTAARESLIN</sequence>
<protein>
    <submittedName>
        <fullName evidence="2">Uncharacterized protein</fullName>
    </submittedName>
</protein>
<dbReference type="AlphaFoldDB" id="A0A1H7FJV6"/>
<accession>A0A1H7FJV6</accession>
<proteinExistence type="predicted"/>
<dbReference type="OrthoDB" id="3854098at2"/>
<dbReference type="RefSeq" id="WP_042442184.1">
    <property type="nucleotide sequence ID" value="NZ_BBPN01000002.1"/>
</dbReference>